<accession>A0ABT2N8A4</accession>
<evidence type="ECO:0008006" key="7">
    <source>
        <dbReference type="Google" id="ProtNLM"/>
    </source>
</evidence>
<gene>
    <name evidence="5" type="ORF">NG792_07780</name>
</gene>
<protein>
    <recommendedName>
        <fullName evidence="7">CRISPR-associated protein Cmr2 N-terminal domain-containing protein</fullName>
    </recommendedName>
</protein>
<evidence type="ECO:0000256" key="2">
    <source>
        <dbReference type="ARBA" id="ARBA00023118"/>
    </source>
</evidence>
<keyword evidence="2" id="KW-0051">Antiviral defense</keyword>
<proteinExistence type="predicted"/>
<evidence type="ECO:0000256" key="1">
    <source>
        <dbReference type="ARBA" id="ARBA00022741"/>
    </source>
</evidence>
<comment type="caution">
    <text evidence="5">The sequence shown here is derived from an EMBL/GenBank/DDBJ whole genome shotgun (WGS) entry which is preliminary data.</text>
</comment>
<evidence type="ECO:0000259" key="4">
    <source>
        <dbReference type="Pfam" id="PF22335"/>
    </source>
</evidence>
<dbReference type="Gene3D" id="3.30.70.2220">
    <property type="entry name" value="CRISPR-Cas system, Cmr2 subunit, D1 domain, cysteine cluster"/>
    <property type="match status" value="1"/>
</dbReference>
<dbReference type="Gene3D" id="3.30.70.270">
    <property type="match status" value="1"/>
</dbReference>
<keyword evidence="1" id="KW-0547">Nucleotide-binding</keyword>
<keyword evidence="6" id="KW-1185">Reference proteome</keyword>
<dbReference type="RefSeq" id="WP_261235061.1">
    <property type="nucleotide sequence ID" value="NZ_JAMXFA010000008.1"/>
</dbReference>
<name>A0ABT2N8A4_9CYAN</name>
<feature type="domain" description="CRISPR-associated protein Cmr2 N-terminal" evidence="3">
    <location>
        <begin position="70"/>
        <end position="172"/>
    </location>
</feature>
<dbReference type="EMBL" id="JAMXFA010000008">
    <property type="protein sequence ID" value="MCT7977600.1"/>
    <property type="molecule type" value="Genomic_DNA"/>
</dbReference>
<dbReference type="InterPro" id="IPR043128">
    <property type="entry name" value="Rev_trsase/Diguanyl_cyclase"/>
</dbReference>
<sequence>MNIEDWLIRQRELYQNLPDASPEISIHPVSGEWQPSTVMRSQFWWGGGASREACEQVAAAASPNLTHLGVLSFGPVQDFLGGGERLRDWAVASWLCHYLTGVAIYRWEEREGRVLLPLHQSCPLLNWLRGEPFEGDRFWQAELPNVITGLHPGDATWLENFQTIITEEWSRFLYELEEEVSQNYSPRLLNGPGWQVIHRDNRYLWSVYAESTPRVPETVNDDIKELHQRIESRKIGRNWQGTWWGGRTSPSAGYLSIWHPGLKPVHQGGTWGLPDTQIAEWWARASTESRHRLSGLIDSDDRLNSIEFVRRLASIPDIIQPTLERLWNKTPPACPWGKFPDRATVAAAWVVDTIDADLWNANVAFWHEYYLNRDPSYEWGMPKVDRPNSPNFAEPRILERRYLKDFLSPEDPTNLTQKKEQESQLQEWEQQVKGWESAIEWTVGWRGDGDNMGKWLSGDQYKTLKLPWSRWHPTPEAIAQLGIDPPTIPANATRQLDLPHILDLSLLFGCWNQLLYPLTEQHHNGKVIFAGGDDFLLLGPLTEAVSLTTDLYRLWRGEVSPLTQPLNSAVDGWVKRTGTEEIYPVPGQRMNFSLGVVIAQRRIPQSLWHRGLNDAYKQAKNQGRDRVCVKVIFNSGQSLDWVCPWRLWELLIQVPLQHQGKTDLNRWEKLLSYMESTRLQQSSLRTVQDLIQTLWASVGIELTWEMIRHIAGNDYREELENWSWWIGWISIMGFLARQQREREKWVERVGGTNR</sequence>
<dbReference type="Pfam" id="PF12469">
    <property type="entry name" value="Cmr2_N"/>
    <property type="match status" value="1"/>
</dbReference>
<evidence type="ECO:0000259" key="3">
    <source>
        <dbReference type="Pfam" id="PF12469"/>
    </source>
</evidence>
<dbReference type="Proteomes" id="UP001525961">
    <property type="component" value="Unassembled WGS sequence"/>
</dbReference>
<evidence type="ECO:0000313" key="6">
    <source>
        <dbReference type="Proteomes" id="UP001525961"/>
    </source>
</evidence>
<dbReference type="InterPro" id="IPR038242">
    <property type="entry name" value="Cmr2_N"/>
</dbReference>
<feature type="domain" description="Cas10/Cmr2 second palm" evidence="4">
    <location>
        <begin position="447"/>
        <end position="628"/>
    </location>
</feature>
<dbReference type="Pfam" id="PF22335">
    <property type="entry name" value="Cas10-Cmr2_palm2"/>
    <property type="match status" value="1"/>
</dbReference>
<evidence type="ECO:0000313" key="5">
    <source>
        <dbReference type="EMBL" id="MCT7977600.1"/>
    </source>
</evidence>
<reference evidence="5 6" key="1">
    <citation type="journal article" date="2022" name="Front. Microbiol.">
        <title>High genomic differentiation and limited gene flow indicate recent cryptic speciation within the genus Laspinema (cyanobacteria).</title>
        <authorList>
            <person name="Stanojkovic A."/>
            <person name="Skoupy S."/>
            <person name="Skaloud P."/>
            <person name="Dvorak P."/>
        </authorList>
    </citation>
    <scope>NUCLEOTIDE SEQUENCE [LARGE SCALE GENOMIC DNA]</scope>
    <source>
        <strain evidence="5 6">D3b</strain>
    </source>
</reference>
<dbReference type="InterPro" id="IPR054767">
    <property type="entry name" value="Cas10-Cmr2_palm2"/>
</dbReference>
<dbReference type="InterPro" id="IPR024615">
    <property type="entry name" value="CRISPR-assoc_Cmr2_N"/>
</dbReference>
<organism evidence="5 6">
    <name type="scientific">Laspinema olomoucense D3b</name>
    <dbReference type="NCBI Taxonomy" id="2953688"/>
    <lineage>
        <taxon>Bacteria</taxon>
        <taxon>Bacillati</taxon>
        <taxon>Cyanobacteriota</taxon>
        <taxon>Cyanophyceae</taxon>
        <taxon>Oscillatoriophycideae</taxon>
        <taxon>Oscillatoriales</taxon>
        <taxon>Laspinemataceae</taxon>
        <taxon>Laspinema</taxon>
        <taxon>Laspinema olomoucense</taxon>
    </lineage>
</organism>